<feature type="transmembrane region" description="Helical" evidence="5">
    <location>
        <begin position="676"/>
        <end position="698"/>
    </location>
</feature>
<comment type="caution">
    <text evidence="7">The sequence shown here is derived from an EMBL/GenBank/DDBJ whole genome shotgun (WGS) entry which is preliminary data.</text>
</comment>
<feature type="compositionally biased region" description="Basic and acidic residues" evidence="4">
    <location>
        <begin position="18"/>
        <end position="65"/>
    </location>
</feature>
<dbReference type="GO" id="GO:0006000">
    <property type="term" value="P:fructose metabolic process"/>
    <property type="evidence" value="ECO:0007669"/>
    <property type="project" value="InterPro"/>
</dbReference>
<dbReference type="SUPFAM" id="SSF53254">
    <property type="entry name" value="Phosphoglycerate mutase-like"/>
    <property type="match status" value="1"/>
</dbReference>
<dbReference type="InterPro" id="IPR013079">
    <property type="entry name" value="6Phosfructo_kin"/>
</dbReference>
<keyword evidence="3" id="KW-0067">ATP-binding</keyword>
<protein>
    <recommendedName>
        <fullName evidence="6">6-phosphofructo-2-kinase domain-containing protein</fullName>
    </recommendedName>
</protein>
<gene>
    <name evidence="7" type="ORF">TCAL_03648</name>
</gene>
<dbReference type="GO" id="GO:0003873">
    <property type="term" value="F:6-phosphofructo-2-kinase activity"/>
    <property type="evidence" value="ECO:0007669"/>
    <property type="project" value="InterPro"/>
</dbReference>
<dbReference type="CDD" id="cd07067">
    <property type="entry name" value="HP_PGM_like"/>
    <property type="match status" value="1"/>
</dbReference>
<dbReference type="FunFam" id="3.40.50.300:FF:000644">
    <property type="entry name" value="GpmB, Fructose-2,6-bisphosphatase"/>
    <property type="match status" value="1"/>
</dbReference>
<feature type="transmembrane region" description="Helical" evidence="5">
    <location>
        <begin position="767"/>
        <end position="784"/>
    </location>
</feature>
<evidence type="ECO:0000256" key="5">
    <source>
        <dbReference type="SAM" id="Phobius"/>
    </source>
</evidence>
<feature type="region of interest" description="Disordered" evidence="4">
    <location>
        <begin position="1"/>
        <end position="75"/>
    </location>
</feature>
<dbReference type="EMBL" id="VCGU01000458">
    <property type="protein sequence ID" value="TRY62567.1"/>
    <property type="molecule type" value="Genomic_DNA"/>
</dbReference>
<dbReference type="GO" id="GO:0006003">
    <property type="term" value="P:fructose 2,6-bisphosphate metabolic process"/>
    <property type="evidence" value="ECO:0007669"/>
    <property type="project" value="InterPro"/>
</dbReference>
<dbReference type="InterPro" id="IPR027417">
    <property type="entry name" value="P-loop_NTPase"/>
</dbReference>
<evidence type="ECO:0000256" key="3">
    <source>
        <dbReference type="ARBA" id="ARBA00022840"/>
    </source>
</evidence>
<dbReference type="GO" id="GO:0004331">
    <property type="term" value="F:fructose-2,6-bisphosphate 2-phosphatase activity"/>
    <property type="evidence" value="ECO:0007669"/>
    <property type="project" value="TreeGrafter"/>
</dbReference>
<name>A0A553NAX0_TIGCA</name>
<feature type="transmembrane region" description="Helical" evidence="5">
    <location>
        <begin position="804"/>
        <end position="824"/>
    </location>
</feature>
<dbReference type="SUPFAM" id="SSF103473">
    <property type="entry name" value="MFS general substrate transporter"/>
    <property type="match status" value="1"/>
</dbReference>
<dbReference type="InterPro" id="IPR029033">
    <property type="entry name" value="His_PPase_superfam"/>
</dbReference>
<reference evidence="7 8" key="1">
    <citation type="journal article" date="2018" name="Nat. Ecol. Evol.">
        <title>Genomic signatures of mitonuclear coevolution across populations of Tigriopus californicus.</title>
        <authorList>
            <person name="Barreto F.S."/>
            <person name="Watson E.T."/>
            <person name="Lima T.G."/>
            <person name="Willett C.S."/>
            <person name="Edmands S."/>
            <person name="Li W."/>
            <person name="Burton R.S."/>
        </authorList>
    </citation>
    <scope>NUCLEOTIDE SEQUENCE [LARGE SCALE GENOMIC DNA]</scope>
    <source>
        <strain evidence="7 8">San Diego</strain>
    </source>
</reference>
<keyword evidence="5" id="KW-0472">Membrane</keyword>
<feature type="transmembrane region" description="Helical" evidence="5">
    <location>
        <begin position="833"/>
        <end position="853"/>
    </location>
</feature>
<evidence type="ECO:0000259" key="6">
    <source>
        <dbReference type="Pfam" id="PF01591"/>
    </source>
</evidence>
<keyword evidence="5" id="KW-1133">Transmembrane helix</keyword>
<dbReference type="STRING" id="6832.A0A553NAX0"/>
<keyword evidence="5" id="KW-0812">Transmembrane</keyword>
<feature type="transmembrane region" description="Helical" evidence="5">
    <location>
        <begin position="936"/>
        <end position="956"/>
    </location>
</feature>
<dbReference type="GO" id="GO:0005829">
    <property type="term" value="C:cytosol"/>
    <property type="evidence" value="ECO:0007669"/>
    <property type="project" value="TreeGrafter"/>
</dbReference>
<comment type="similarity">
    <text evidence="1">In the C-terminal section; belongs to the phosphoglycerate mutase family.</text>
</comment>
<dbReference type="InterPro" id="IPR011701">
    <property type="entry name" value="MFS"/>
</dbReference>
<dbReference type="Gene3D" id="3.40.50.300">
    <property type="entry name" value="P-loop containing nucleotide triphosphate hydrolases"/>
    <property type="match status" value="1"/>
</dbReference>
<sequence>MMSGETPLGGKEVPSGVLRDRTNASSTRKERVVPLPRGAKEEVKKMVDSKRGPETNREPTMEHVQSDPPSPSNGVVDPCPFSKNSYVITKHVVAMVGLPARGKSYISEKLKRYLNWIHINTMKFNVGQRRRNEVGESQNTEEFFSQDNKEAMKIREKLAADTLTEALNFLDNGGEVAVFDATNVSLKRRSFIYQRVVKEKGYKLLFIESICDKEELIMKTVSEVKAHGKDFENCQDKEEAMQRFKKRIELYKQQYEPLGHSSESHYSFIKIINGASEIDAPKERWKALNEIDAGKCDGLTYADIERQYPVHYKAREMYKLTYRYPDGESYEDLCLRLESVIMELERRENVLIVSHQAVLRCLLAYFLPEYDDQLPYIKVPLHNVITLEPNGLSYDIVHKDFEIPAVDTHRPKGSEPRPDPSITEEQIKAIGPQQLLADGGRIAGAYTAYKQIGCNRNSRPKITVTTVTITIVGKHDQSLLSLEYYICNISCVISTPPVFSRSKMSRLSRYLNWITVEPVEFLYCLMFTTSNVVRDNLFSEKVCLLDCGFSEDICYNLIHHNDDINATVKTCVQTRVAELELWDGIIVTLPSVFFCLFVGNWSDYHGRKVLMIMPFLGNIMGYVAYILNYAFFDDWGTNHLLWGSLNGAFGGYQCFNMGLYGYVSDVTSVEARTTRLSILNGVFSLGYVIGTSLGGVLFSQVGDFYVIFGISIILAVCGILYTVFIVPESVNATQEERDNHHFIDWKNVLESLRTVSKVREGSGRTKISLLVLNFMVFMFCLNTNRYDFLLVQNEYDWTIVEFSSYLSVQRICRLLGLFILLPLLSRVLKIDDALIASLSTVVTIVAYGLIAFGNDTWTGPTGTWIPGWVLYLSAALQFNSMITVILRSQCTKAVDVSEIGRIFSVVAFGQAIVPLISNPLFSLIYQNTLNSFPGAYLLVVDLLLLCALFSSLYLWWDSYQSRRTLILVDSQ</sequence>
<accession>A0A553NAX0</accession>
<dbReference type="InterPro" id="IPR003094">
    <property type="entry name" value="6Pfruct_kin"/>
</dbReference>
<dbReference type="AlphaFoldDB" id="A0A553NAX0"/>
<evidence type="ECO:0000256" key="2">
    <source>
        <dbReference type="ARBA" id="ARBA00022741"/>
    </source>
</evidence>
<dbReference type="GO" id="GO:0005524">
    <property type="term" value="F:ATP binding"/>
    <property type="evidence" value="ECO:0007669"/>
    <property type="project" value="UniProtKB-KW"/>
</dbReference>
<dbReference type="Gene3D" id="1.20.1250.20">
    <property type="entry name" value="MFS general substrate transporter like domains"/>
    <property type="match status" value="1"/>
</dbReference>
<proteinExistence type="inferred from homology"/>
<dbReference type="PANTHER" id="PTHR10606:SF44">
    <property type="entry name" value="6-PHOSPHOFRUCTO 2-KINASE_FRUCTOSE 2,6-BISPHOSPHATASE LONG FORM"/>
    <property type="match status" value="1"/>
</dbReference>
<dbReference type="GO" id="GO:0022857">
    <property type="term" value="F:transmembrane transporter activity"/>
    <property type="evidence" value="ECO:0007669"/>
    <property type="project" value="InterPro"/>
</dbReference>
<dbReference type="Proteomes" id="UP000318571">
    <property type="component" value="Chromosome 10"/>
</dbReference>
<feature type="transmembrane region" description="Helical" evidence="5">
    <location>
        <begin position="898"/>
        <end position="916"/>
    </location>
</feature>
<feature type="transmembrane region" description="Helical" evidence="5">
    <location>
        <begin position="704"/>
        <end position="727"/>
    </location>
</feature>
<dbReference type="Pfam" id="PF07690">
    <property type="entry name" value="MFS_1"/>
    <property type="match status" value="1"/>
</dbReference>
<organism evidence="7 8">
    <name type="scientific">Tigriopus californicus</name>
    <name type="common">Marine copepod</name>
    <dbReference type="NCBI Taxonomy" id="6832"/>
    <lineage>
        <taxon>Eukaryota</taxon>
        <taxon>Metazoa</taxon>
        <taxon>Ecdysozoa</taxon>
        <taxon>Arthropoda</taxon>
        <taxon>Crustacea</taxon>
        <taxon>Multicrustacea</taxon>
        <taxon>Hexanauplia</taxon>
        <taxon>Copepoda</taxon>
        <taxon>Harpacticoida</taxon>
        <taxon>Harpacticidae</taxon>
        <taxon>Tigriopus</taxon>
    </lineage>
</organism>
<dbReference type="InterPro" id="IPR013078">
    <property type="entry name" value="His_Pase_superF_clade-1"/>
</dbReference>
<dbReference type="InterPro" id="IPR036259">
    <property type="entry name" value="MFS_trans_sf"/>
</dbReference>
<dbReference type="SUPFAM" id="SSF52540">
    <property type="entry name" value="P-loop containing nucleoside triphosphate hydrolases"/>
    <property type="match status" value="1"/>
</dbReference>
<dbReference type="PANTHER" id="PTHR10606">
    <property type="entry name" value="6-PHOSPHOFRUCTO-2-KINASE/FRUCTOSE-2,6-BISPHOSPHATASE"/>
    <property type="match status" value="1"/>
</dbReference>
<feature type="domain" description="6-phosphofructo-2-kinase" evidence="6">
    <location>
        <begin position="89"/>
        <end position="277"/>
    </location>
</feature>
<evidence type="ECO:0000313" key="8">
    <source>
        <dbReference type="Proteomes" id="UP000318571"/>
    </source>
</evidence>
<keyword evidence="2" id="KW-0547">Nucleotide-binding</keyword>
<dbReference type="PRINTS" id="PR00991">
    <property type="entry name" value="6PFRUCTKNASE"/>
</dbReference>
<keyword evidence="8" id="KW-1185">Reference proteome</keyword>
<evidence type="ECO:0000256" key="4">
    <source>
        <dbReference type="SAM" id="MobiDB-lite"/>
    </source>
</evidence>
<dbReference type="Pfam" id="PF01591">
    <property type="entry name" value="6PF2K"/>
    <property type="match status" value="1"/>
</dbReference>
<feature type="transmembrane region" description="Helical" evidence="5">
    <location>
        <begin position="581"/>
        <end position="602"/>
    </location>
</feature>
<evidence type="ECO:0000256" key="1">
    <source>
        <dbReference type="ARBA" id="ARBA00008408"/>
    </source>
</evidence>
<evidence type="ECO:0000313" key="7">
    <source>
        <dbReference type="EMBL" id="TRY62567.1"/>
    </source>
</evidence>
<feature type="transmembrane region" description="Helical" evidence="5">
    <location>
        <begin position="609"/>
        <end position="632"/>
    </location>
</feature>
<feature type="transmembrane region" description="Helical" evidence="5">
    <location>
        <begin position="644"/>
        <end position="664"/>
    </location>
</feature>
<feature type="transmembrane region" description="Helical" evidence="5">
    <location>
        <begin position="865"/>
        <end position="886"/>
    </location>
</feature>